<reference evidence="2" key="4">
    <citation type="submission" date="2025-08" db="UniProtKB">
        <authorList>
            <consortium name="Ensembl"/>
        </authorList>
    </citation>
    <scope>IDENTIFICATION</scope>
</reference>
<protein>
    <submittedName>
        <fullName evidence="2">Uncharacterized protein</fullName>
    </submittedName>
</protein>
<dbReference type="PANTHER" id="PTHR12044">
    <property type="entry name" value="BCL2 INTERACTING MEDIATOR OF CELL DEATH"/>
    <property type="match status" value="1"/>
</dbReference>
<evidence type="ECO:0000313" key="2">
    <source>
        <dbReference type="Ensembl" id="ENSCMIP00000011681.1"/>
    </source>
</evidence>
<dbReference type="InterPro" id="IPR052133">
    <property type="entry name" value="Immune_Signaling-Apoptosis_Reg"/>
</dbReference>
<dbReference type="InParanoid" id="A0A4W3H7G3"/>
<dbReference type="SUPFAM" id="SSF48371">
    <property type="entry name" value="ARM repeat"/>
    <property type="match status" value="1"/>
</dbReference>
<organism evidence="2 3">
    <name type="scientific">Callorhinchus milii</name>
    <name type="common">Ghost shark</name>
    <dbReference type="NCBI Taxonomy" id="7868"/>
    <lineage>
        <taxon>Eukaryota</taxon>
        <taxon>Metazoa</taxon>
        <taxon>Chordata</taxon>
        <taxon>Craniata</taxon>
        <taxon>Vertebrata</taxon>
        <taxon>Chondrichthyes</taxon>
        <taxon>Holocephali</taxon>
        <taxon>Chimaeriformes</taxon>
        <taxon>Callorhinchidae</taxon>
        <taxon>Callorhinchus</taxon>
    </lineage>
</organism>
<keyword evidence="1" id="KW-0472">Membrane</keyword>
<sequence length="398" mass="44407">VRGRIESLVRSLKETLRLTNVEVQKQGLLLFGEILKRQPAGIKLFVNFTSWQGAIAMLQEGMDSPNMEVTTETANAVAAFLRKDHLAVPVQYQELQRLIEAMLTRCTDTSIPCLIRSKGSGNDSKGVILSRKGQFLHSTLEAFHSACRLAIECQVDPSVQENAFTAPGTTSENTLEEFSKFLLATCDTLCIPVVMFLTTHARPTFNILHLLKQLLEMSRFFMFTASSSFIRFTLELKAKFCTGARIIIVIMIYYFRPLIPQFIYVLGFNRISALLEKYVPQLNYMFSESIMVLSENSDLFGIDEDLRNSQYCILVILYLAHVLDSEAPLFGAIGSFLHTALEQGDSPPPLILKAGLYLLSVCQDKGGALDPVNRSHFFLFLSVPPLVGELSAIFSPAV</sequence>
<proteinExistence type="predicted"/>
<keyword evidence="3" id="KW-1185">Reference proteome</keyword>
<dbReference type="AlphaFoldDB" id="A0A4W3H7G3"/>
<feature type="transmembrane region" description="Helical" evidence="1">
    <location>
        <begin position="246"/>
        <end position="267"/>
    </location>
</feature>
<reference evidence="3" key="3">
    <citation type="journal article" date="2014" name="Nature">
        <title>Elephant shark genome provides unique insights into gnathostome evolution.</title>
        <authorList>
            <consortium name="International Elephant Shark Genome Sequencing Consortium"/>
            <person name="Venkatesh B."/>
            <person name="Lee A.P."/>
            <person name="Ravi V."/>
            <person name="Maurya A.K."/>
            <person name="Lian M.M."/>
            <person name="Swann J.B."/>
            <person name="Ohta Y."/>
            <person name="Flajnik M.F."/>
            <person name="Sutoh Y."/>
            <person name="Kasahara M."/>
            <person name="Hoon S."/>
            <person name="Gangu V."/>
            <person name="Roy S.W."/>
            <person name="Irimia M."/>
            <person name="Korzh V."/>
            <person name="Kondrychyn I."/>
            <person name="Lim Z.W."/>
            <person name="Tay B.H."/>
            <person name="Tohari S."/>
            <person name="Kong K.W."/>
            <person name="Ho S."/>
            <person name="Lorente-Galdos B."/>
            <person name="Quilez J."/>
            <person name="Marques-Bonet T."/>
            <person name="Raney B.J."/>
            <person name="Ingham P.W."/>
            <person name="Tay A."/>
            <person name="Hillier L.W."/>
            <person name="Minx P."/>
            <person name="Boehm T."/>
            <person name="Wilson R.K."/>
            <person name="Brenner S."/>
            <person name="Warren W.C."/>
        </authorList>
    </citation>
    <scope>NUCLEOTIDE SEQUENCE [LARGE SCALE GENOMIC DNA]</scope>
</reference>
<evidence type="ECO:0000313" key="3">
    <source>
        <dbReference type="Proteomes" id="UP000314986"/>
    </source>
</evidence>
<dbReference type="OMA" id="CIEPFIK"/>
<name>A0A4W3H7G3_CALMI</name>
<keyword evidence="1" id="KW-1133">Transmembrane helix</keyword>
<reference evidence="2" key="5">
    <citation type="submission" date="2025-09" db="UniProtKB">
        <authorList>
            <consortium name="Ensembl"/>
        </authorList>
    </citation>
    <scope>IDENTIFICATION</scope>
</reference>
<dbReference type="Proteomes" id="UP000314986">
    <property type="component" value="Unassembled WGS sequence"/>
</dbReference>
<reference evidence="3" key="1">
    <citation type="journal article" date="2006" name="Science">
        <title>Ancient noncoding elements conserved in the human genome.</title>
        <authorList>
            <person name="Venkatesh B."/>
            <person name="Kirkness E.F."/>
            <person name="Loh Y.H."/>
            <person name="Halpern A.L."/>
            <person name="Lee A.P."/>
            <person name="Johnson J."/>
            <person name="Dandona N."/>
            <person name="Viswanathan L.D."/>
            <person name="Tay A."/>
            <person name="Venter J.C."/>
            <person name="Strausberg R.L."/>
            <person name="Brenner S."/>
        </authorList>
    </citation>
    <scope>NUCLEOTIDE SEQUENCE [LARGE SCALE GENOMIC DNA]</scope>
</reference>
<evidence type="ECO:0000256" key="1">
    <source>
        <dbReference type="SAM" id="Phobius"/>
    </source>
</evidence>
<dbReference type="GeneTree" id="ENSGT00390000002077"/>
<keyword evidence="1" id="KW-0812">Transmembrane</keyword>
<accession>A0A4W3H7G3</accession>
<dbReference type="PANTHER" id="PTHR12044:SF14">
    <property type="entry name" value="MEIOTIC DOUBLE-STRANDED BREAK FORMATION PROTEIN 1"/>
    <property type="match status" value="1"/>
</dbReference>
<dbReference type="Ensembl" id="ENSCMIT00000011966.1">
    <property type="protein sequence ID" value="ENSCMIP00000011681.1"/>
    <property type="gene ID" value="ENSCMIG00000006056.1"/>
</dbReference>
<dbReference type="InterPro" id="IPR016024">
    <property type="entry name" value="ARM-type_fold"/>
</dbReference>
<dbReference type="GO" id="GO:0007127">
    <property type="term" value="P:meiosis I"/>
    <property type="evidence" value="ECO:0007669"/>
    <property type="project" value="TreeGrafter"/>
</dbReference>
<dbReference type="STRING" id="7868.ENSCMIP00000011681"/>
<reference evidence="3" key="2">
    <citation type="journal article" date="2007" name="PLoS Biol.">
        <title>Survey sequencing and comparative analysis of the elephant shark (Callorhinchus milii) genome.</title>
        <authorList>
            <person name="Venkatesh B."/>
            <person name="Kirkness E.F."/>
            <person name="Loh Y.H."/>
            <person name="Halpern A.L."/>
            <person name="Lee A.P."/>
            <person name="Johnson J."/>
            <person name="Dandona N."/>
            <person name="Viswanathan L.D."/>
            <person name="Tay A."/>
            <person name="Venter J.C."/>
            <person name="Strausberg R.L."/>
            <person name="Brenner S."/>
        </authorList>
    </citation>
    <scope>NUCLEOTIDE SEQUENCE [LARGE SCALE GENOMIC DNA]</scope>
</reference>